<dbReference type="Pfam" id="PF00173">
    <property type="entry name" value="Cyt-b5"/>
    <property type="match status" value="1"/>
</dbReference>
<dbReference type="PANTHER" id="PTHR10281:SF4">
    <property type="entry name" value="NEUFERRICIN"/>
    <property type="match status" value="1"/>
</dbReference>
<dbReference type="EMBL" id="JAPWDV010000004">
    <property type="protein sequence ID" value="KAJ6215579.1"/>
    <property type="molecule type" value="Genomic_DNA"/>
</dbReference>
<accession>A0A9Q0LY28</accession>
<protein>
    <recommendedName>
        <fullName evidence="4">Cytochrome b5 heme-binding domain-containing protein</fullName>
    </recommendedName>
</protein>
<comment type="similarity">
    <text evidence="1">Belongs to the cytochrome b5 family. MAPR subfamily.</text>
</comment>
<dbReference type="SUPFAM" id="SSF55856">
    <property type="entry name" value="Cytochrome b5-like heme/steroid binding domain"/>
    <property type="match status" value="1"/>
</dbReference>
<keyword evidence="3" id="KW-0472">Membrane</keyword>
<dbReference type="Gene3D" id="3.10.120.10">
    <property type="entry name" value="Cytochrome b5-like heme/steroid binding domain"/>
    <property type="match status" value="1"/>
</dbReference>
<evidence type="ECO:0000256" key="2">
    <source>
        <dbReference type="SAM" id="MobiDB-lite"/>
    </source>
</evidence>
<feature type="compositionally biased region" description="Acidic residues" evidence="2">
    <location>
        <begin position="38"/>
        <end position="54"/>
    </location>
</feature>
<proteinExistence type="inferred from homology"/>
<keyword evidence="6" id="KW-1185">Reference proteome</keyword>
<evidence type="ECO:0000313" key="6">
    <source>
        <dbReference type="Proteomes" id="UP001142055"/>
    </source>
</evidence>
<dbReference type="InterPro" id="IPR001199">
    <property type="entry name" value="Cyt_B5-like_heme/steroid-bd"/>
</dbReference>
<organism evidence="5 6">
    <name type="scientific">Blomia tropicalis</name>
    <name type="common">Mite</name>
    <dbReference type="NCBI Taxonomy" id="40697"/>
    <lineage>
        <taxon>Eukaryota</taxon>
        <taxon>Metazoa</taxon>
        <taxon>Ecdysozoa</taxon>
        <taxon>Arthropoda</taxon>
        <taxon>Chelicerata</taxon>
        <taxon>Arachnida</taxon>
        <taxon>Acari</taxon>
        <taxon>Acariformes</taxon>
        <taxon>Sarcoptiformes</taxon>
        <taxon>Astigmata</taxon>
        <taxon>Glycyphagoidea</taxon>
        <taxon>Echimyopodidae</taxon>
        <taxon>Blomia</taxon>
    </lineage>
</organism>
<dbReference type="SMART" id="SM01117">
    <property type="entry name" value="Cyt-b5"/>
    <property type="match status" value="1"/>
</dbReference>
<sequence>MVTKPLQMNPNGSDSDLENDIHDDDMFIPTTDSYTDSYTDDESVNYDDEDEDESIFERPQPIPRRQQQQQQQQPRQRQPQRQPQQQMNEKEEQENNNRFYVIIIIMGIMFSLIPIWMQSPNGMKLLTEIWTSSPSSSSSSSSLSCLPEGQRLFTRHTLARYTDEPQILLAFLGVVYDVTDGPYYRPDGSYHFFAGKDGTRAFLTGEFTVEELRDDITDLDESYYTGIDTWLSLYEGKYRKIGRIIGSYYDRNGCETEKLHLVRKRLNGTKNDVEDERMETERFPPCNSEWNGTEQRGRVWCSNMSGGIHRSWIGRPRLFFTLIGKSWRCACVQDDNMIDDWCDLVQTTSKPKPKSSGVQYSSNEEQQQQTPQCQFKHYDDCDRNAIECFIKD</sequence>
<gene>
    <name evidence="5" type="ORF">RDWZM_010079</name>
</gene>
<dbReference type="AlphaFoldDB" id="A0A9Q0LY28"/>
<feature type="region of interest" description="Disordered" evidence="2">
    <location>
        <begin position="349"/>
        <end position="371"/>
    </location>
</feature>
<keyword evidence="3" id="KW-0812">Transmembrane</keyword>
<keyword evidence="3" id="KW-1133">Transmembrane helix</keyword>
<feature type="region of interest" description="Disordered" evidence="2">
    <location>
        <begin position="1"/>
        <end position="93"/>
    </location>
</feature>
<dbReference type="InterPro" id="IPR050577">
    <property type="entry name" value="MAPR/NEUFC/NENF-like"/>
</dbReference>
<dbReference type="PANTHER" id="PTHR10281">
    <property type="entry name" value="MEMBRANE-ASSOCIATED PROGESTERONE RECEPTOR COMPONENT-RELATED"/>
    <property type="match status" value="1"/>
</dbReference>
<feature type="compositionally biased region" description="Low complexity" evidence="2">
    <location>
        <begin position="63"/>
        <end position="87"/>
    </location>
</feature>
<feature type="compositionally biased region" description="Polar residues" evidence="2">
    <location>
        <begin position="349"/>
        <end position="365"/>
    </location>
</feature>
<feature type="transmembrane region" description="Helical" evidence="3">
    <location>
        <begin position="99"/>
        <end position="117"/>
    </location>
</feature>
<feature type="domain" description="Cytochrome b5 heme-binding" evidence="4">
    <location>
        <begin position="153"/>
        <end position="245"/>
    </location>
</feature>
<dbReference type="InterPro" id="IPR036400">
    <property type="entry name" value="Cyt_B5-like_heme/steroid_sf"/>
</dbReference>
<dbReference type="GO" id="GO:0016020">
    <property type="term" value="C:membrane"/>
    <property type="evidence" value="ECO:0007669"/>
    <property type="project" value="TreeGrafter"/>
</dbReference>
<dbReference type="GO" id="GO:0012505">
    <property type="term" value="C:endomembrane system"/>
    <property type="evidence" value="ECO:0007669"/>
    <property type="project" value="TreeGrafter"/>
</dbReference>
<comment type="caution">
    <text evidence="5">The sequence shown here is derived from an EMBL/GenBank/DDBJ whole genome shotgun (WGS) entry which is preliminary data.</text>
</comment>
<name>A0A9Q0LY28_BLOTA</name>
<evidence type="ECO:0000259" key="4">
    <source>
        <dbReference type="SMART" id="SM01117"/>
    </source>
</evidence>
<evidence type="ECO:0000256" key="1">
    <source>
        <dbReference type="ARBA" id="ARBA00038357"/>
    </source>
</evidence>
<evidence type="ECO:0000313" key="5">
    <source>
        <dbReference type="EMBL" id="KAJ6215579.1"/>
    </source>
</evidence>
<reference evidence="5" key="1">
    <citation type="submission" date="2022-12" db="EMBL/GenBank/DDBJ databases">
        <title>Genome assemblies of Blomia tropicalis.</title>
        <authorList>
            <person name="Cui Y."/>
        </authorList>
    </citation>
    <scope>NUCLEOTIDE SEQUENCE</scope>
    <source>
        <tissue evidence="5">Adult mites</tissue>
    </source>
</reference>
<evidence type="ECO:0000256" key="3">
    <source>
        <dbReference type="SAM" id="Phobius"/>
    </source>
</evidence>
<feature type="compositionally biased region" description="Polar residues" evidence="2">
    <location>
        <begin position="1"/>
        <end position="14"/>
    </location>
</feature>
<dbReference type="Proteomes" id="UP001142055">
    <property type="component" value="Chromosome 4"/>
</dbReference>